<organism evidence="1 2">
    <name type="scientific">Bosea lathyri</name>
    <dbReference type="NCBI Taxonomy" id="1036778"/>
    <lineage>
        <taxon>Bacteria</taxon>
        <taxon>Pseudomonadati</taxon>
        <taxon>Pseudomonadota</taxon>
        <taxon>Alphaproteobacteria</taxon>
        <taxon>Hyphomicrobiales</taxon>
        <taxon>Boseaceae</taxon>
        <taxon>Bosea</taxon>
    </lineage>
</organism>
<dbReference type="Proteomes" id="UP000236743">
    <property type="component" value="Unassembled WGS sequence"/>
</dbReference>
<sequence length="97" mass="10020">MPAGAQVYFPGGVDLLFEVTDRLTRFLGILYVPAGTSGSVVNDGFLTGAGVCACLRTNAAGANFMNNTMVPPAIGFSGNTMTYGASPGDHLLFYGVH</sequence>
<keyword evidence="2" id="KW-1185">Reference proteome</keyword>
<dbReference type="AlphaFoldDB" id="A0A1H6BFZ8"/>
<dbReference type="RefSeq" id="WP_103873774.1">
    <property type="nucleotide sequence ID" value="NZ_FNUY01000007.1"/>
</dbReference>
<reference evidence="1 2" key="1">
    <citation type="submission" date="2016-10" db="EMBL/GenBank/DDBJ databases">
        <authorList>
            <person name="de Groot N.N."/>
        </authorList>
    </citation>
    <scope>NUCLEOTIDE SEQUENCE [LARGE SCALE GENOMIC DNA]</scope>
    <source>
        <strain evidence="1 2">DSM 26656</strain>
    </source>
</reference>
<dbReference type="EMBL" id="FNUY01000007">
    <property type="protein sequence ID" value="SEG59245.1"/>
    <property type="molecule type" value="Genomic_DNA"/>
</dbReference>
<name>A0A1H6BFZ8_9HYPH</name>
<evidence type="ECO:0000313" key="1">
    <source>
        <dbReference type="EMBL" id="SEG59245.1"/>
    </source>
</evidence>
<proteinExistence type="predicted"/>
<protein>
    <submittedName>
        <fullName evidence="1">Uncharacterized protein</fullName>
    </submittedName>
</protein>
<dbReference type="OrthoDB" id="8162967at2"/>
<accession>A0A1H6BFZ8</accession>
<gene>
    <name evidence="1" type="ORF">SAMN04488115_107185</name>
</gene>
<evidence type="ECO:0000313" key="2">
    <source>
        <dbReference type="Proteomes" id="UP000236743"/>
    </source>
</evidence>